<feature type="domain" description="BZIP" evidence="2">
    <location>
        <begin position="431"/>
        <end position="445"/>
    </location>
</feature>
<evidence type="ECO:0000259" key="2">
    <source>
        <dbReference type="PROSITE" id="PS00036"/>
    </source>
</evidence>
<proteinExistence type="predicted"/>
<feature type="region of interest" description="Disordered" evidence="1">
    <location>
        <begin position="336"/>
        <end position="426"/>
    </location>
</feature>
<accession>A0A8H6CCI5</accession>
<dbReference type="CDD" id="cd12193">
    <property type="entry name" value="bZIP_GCN4"/>
    <property type="match status" value="1"/>
</dbReference>
<evidence type="ECO:0000256" key="1">
    <source>
        <dbReference type="SAM" id="MobiDB-lite"/>
    </source>
</evidence>
<evidence type="ECO:0000313" key="3">
    <source>
        <dbReference type="EMBL" id="KAF6221055.1"/>
    </source>
</evidence>
<reference evidence="3 4" key="1">
    <citation type="journal article" date="2020" name="Genomics">
        <title>Complete, high-quality genomes from long-read metagenomic sequencing of two wolf lichen thalli reveals enigmatic genome architecture.</title>
        <authorList>
            <person name="McKenzie S.K."/>
            <person name="Walston R.F."/>
            <person name="Allen J.L."/>
        </authorList>
    </citation>
    <scope>NUCLEOTIDE SEQUENCE [LARGE SCALE GENOMIC DNA]</scope>
    <source>
        <strain evidence="3">WasteWater1</strain>
    </source>
</reference>
<evidence type="ECO:0000313" key="4">
    <source>
        <dbReference type="Proteomes" id="UP000593566"/>
    </source>
</evidence>
<dbReference type="InterPro" id="IPR004827">
    <property type="entry name" value="bZIP"/>
</dbReference>
<dbReference type="EMBL" id="JACCJB010000015">
    <property type="protein sequence ID" value="KAF6221055.1"/>
    <property type="molecule type" value="Genomic_DNA"/>
</dbReference>
<sequence>MNSAALLPELPIKEYLNLPSASRIRTGSRFTATIPLHDHQSFVTDTPQKWLSQPQSPRLPTPATNTISFSDQDSDFVLFPSTPTAHTPSTTRRNTDFVPATPRTVPNQHLGQTYNGQQQYQPRRNSTQQFSPSVSPVQNLRVSGIIQGTRSLSSSPSMQQFNSPTGQQLRFYANSAPSSTTGLHQQSPRTRPPVPLFSNSTGNIHQQNLSTMALSHNFEGTSSPEASSSSEPELIIDLSDVPSDNMFDFTNADFTAAPDSDNILFDGSLDFGTHFEPINDPAPAQTSNLQTVSPKDLMVDSMSAPPSGAFTDLTTPGTSAYDSPYMANSTETSPLYAEESFADDPEKWPSLFDPIEEETNTGPVSHFAGASPSPTYTAPKMSRNDSSPGQSSSRSSHQGRHSFTSGVAPKRRDKPLPAITIEDPNDTVAMKRARNTMAARKSREKRVERTEQLVGQVTQLEADVDYWKKIAIGMGHVE</sequence>
<comment type="caution">
    <text evidence="3">The sequence shown here is derived from an EMBL/GenBank/DDBJ whole genome shotgun (WGS) entry which is preliminary data.</text>
</comment>
<dbReference type="RefSeq" id="XP_037150490.1">
    <property type="nucleotide sequence ID" value="XM_037293661.1"/>
</dbReference>
<gene>
    <name evidence="3" type="ORF">HO133_002736</name>
</gene>
<keyword evidence="4" id="KW-1185">Reference proteome</keyword>
<organism evidence="3 4">
    <name type="scientific">Letharia lupina</name>
    <dbReference type="NCBI Taxonomy" id="560253"/>
    <lineage>
        <taxon>Eukaryota</taxon>
        <taxon>Fungi</taxon>
        <taxon>Dikarya</taxon>
        <taxon>Ascomycota</taxon>
        <taxon>Pezizomycotina</taxon>
        <taxon>Lecanoromycetes</taxon>
        <taxon>OSLEUM clade</taxon>
        <taxon>Lecanoromycetidae</taxon>
        <taxon>Lecanorales</taxon>
        <taxon>Lecanorineae</taxon>
        <taxon>Parmeliaceae</taxon>
        <taxon>Letharia</taxon>
    </lineage>
</organism>
<protein>
    <recommendedName>
        <fullName evidence="2">BZIP domain-containing protein</fullName>
    </recommendedName>
</protein>
<dbReference type="SUPFAM" id="SSF57959">
    <property type="entry name" value="Leucine zipper domain"/>
    <property type="match status" value="1"/>
</dbReference>
<name>A0A8H6CCI5_9LECA</name>
<dbReference type="Proteomes" id="UP000593566">
    <property type="component" value="Unassembled WGS sequence"/>
</dbReference>
<dbReference type="GeneID" id="59331148"/>
<feature type="compositionally biased region" description="Low complexity" evidence="1">
    <location>
        <begin position="386"/>
        <end position="396"/>
    </location>
</feature>
<feature type="compositionally biased region" description="Polar residues" evidence="1">
    <location>
        <begin position="104"/>
        <end position="136"/>
    </location>
</feature>
<feature type="region of interest" description="Disordered" evidence="1">
    <location>
        <begin position="82"/>
        <end position="136"/>
    </location>
</feature>
<feature type="compositionally biased region" description="Low complexity" evidence="1">
    <location>
        <begin position="82"/>
        <end position="91"/>
    </location>
</feature>
<dbReference type="GO" id="GO:0003700">
    <property type="term" value="F:DNA-binding transcription factor activity"/>
    <property type="evidence" value="ECO:0007669"/>
    <property type="project" value="InterPro"/>
</dbReference>
<dbReference type="PROSITE" id="PS00036">
    <property type="entry name" value="BZIP_BASIC"/>
    <property type="match status" value="1"/>
</dbReference>
<dbReference type="AlphaFoldDB" id="A0A8H6CCI5"/>
<dbReference type="Gene3D" id="3.30.160.60">
    <property type="entry name" value="Classic Zinc Finger"/>
    <property type="match status" value="1"/>
</dbReference>
<dbReference type="InterPro" id="IPR046347">
    <property type="entry name" value="bZIP_sf"/>
</dbReference>
<dbReference type="Pfam" id="PF07716">
    <property type="entry name" value="bZIP_2"/>
    <property type="match status" value="1"/>
</dbReference>